<keyword evidence="6" id="KW-1185">Reference proteome</keyword>
<dbReference type="SUPFAM" id="SSF53067">
    <property type="entry name" value="Actin-like ATPase domain"/>
    <property type="match status" value="1"/>
</dbReference>
<dbReference type="Gene3D" id="3.90.640.10">
    <property type="entry name" value="Actin, Chain A, domain 4"/>
    <property type="match status" value="1"/>
</dbReference>
<feature type="compositionally biased region" description="Pro residues" evidence="4">
    <location>
        <begin position="459"/>
        <end position="477"/>
    </location>
</feature>
<comment type="caution">
    <text evidence="5">The sequence shown here is derived from an EMBL/GenBank/DDBJ whole genome shotgun (WGS) entry which is preliminary data.</text>
</comment>
<feature type="compositionally biased region" description="Pro residues" evidence="4">
    <location>
        <begin position="374"/>
        <end position="392"/>
    </location>
</feature>
<accession>A0ABQ0YSS7</accession>
<protein>
    <submittedName>
        <fullName evidence="5">Possible chaperone protein</fullName>
    </submittedName>
</protein>
<feature type="compositionally biased region" description="Pro residues" evidence="4">
    <location>
        <begin position="438"/>
        <end position="450"/>
    </location>
</feature>
<gene>
    <name evidence="5" type="ORF">RAJCM14343_4811</name>
</gene>
<organism evidence="5 6">
    <name type="scientific">Rhodococcus aetherivorans</name>
    <dbReference type="NCBI Taxonomy" id="191292"/>
    <lineage>
        <taxon>Bacteria</taxon>
        <taxon>Bacillati</taxon>
        <taxon>Actinomycetota</taxon>
        <taxon>Actinomycetes</taxon>
        <taxon>Mycobacteriales</taxon>
        <taxon>Nocardiaceae</taxon>
        <taxon>Rhodococcus</taxon>
    </lineage>
</organism>
<evidence type="ECO:0000256" key="4">
    <source>
        <dbReference type="SAM" id="MobiDB-lite"/>
    </source>
</evidence>
<feature type="region of interest" description="Disordered" evidence="4">
    <location>
        <begin position="303"/>
        <end position="338"/>
    </location>
</feature>
<evidence type="ECO:0000256" key="1">
    <source>
        <dbReference type="ARBA" id="ARBA00022741"/>
    </source>
</evidence>
<dbReference type="Pfam" id="PF00012">
    <property type="entry name" value="HSP70"/>
    <property type="match status" value="1"/>
</dbReference>
<dbReference type="Proteomes" id="UP000325466">
    <property type="component" value="Unassembled WGS sequence"/>
</dbReference>
<keyword evidence="2" id="KW-0067">ATP-binding</keyword>
<sequence length="477" mass="49589">MRATRDRTVIVGVMTSVLGVSVGASAVRFACRDTESPHGPLFRSRSVTATLERPGDPAAASLDTVLAETDEIDEAQAIGVAYRNQAQAGAVQAAMTRLEIGHFHLVPEVTAALERLETSGDLGDHETLVFYDLGSSGLTVTVVDRPTGLVLSTARSDRISGDLLDRLIYHHHLELHRFTPPADPAAQLALTARCRDAKEQLSTHGAVCMPGEGGLLLLSQDSFDSLIDGPVKASAHLTREVIRRSGRTPDAAVLLGGGAHIPLVTSVMQSRLDLPVIVPAQPELVAAEGAALLARAATGEAGGTVMSPTTAPAPHQTSNTVDTADTRHTVETTAPPRTPRRLLLAGSVVTVVAAIGLGLGTDLLQGSERDAQPTAPPPPTTTADVAPPPDAAPPVVDTQPTIPAQTEVRTTNPPQTHSPTQTPTTARTQNSAPADTSAPPPPPEPAPLIPGLPQYQLPTLPPPPPLPLPELPPIPGL</sequence>
<dbReference type="InterPro" id="IPR013126">
    <property type="entry name" value="Hsp_70_fam"/>
</dbReference>
<feature type="region of interest" description="Disordered" evidence="4">
    <location>
        <begin position="367"/>
        <end position="477"/>
    </location>
</feature>
<keyword evidence="3" id="KW-0143">Chaperone</keyword>
<evidence type="ECO:0000256" key="2">
    <source>
        <dbReference type="ARBA" id="ARBA00022840"/>
    </source>
</evidence>
<evidence type="ECO:0000313" key="5">
    <source>
        <dbReference type="EMBL" id="GES39538.1"/>
    </source>
</evidence>
<name>A0ABQ0YSS7_9NOCA</name>
<dbReference type="EMBL" id="BLAH01000119">
    <property type="protein sequence ID" value="GES39538.1"/>
    <property type="molecule type" value="Genomic_DNA"/>
</dbReference>
<reference evidence="5 6" key="1">
    <citation type="journal article" date="2018" name="Biodegradation">
        <title>1,4-Dioxane degradation characteristics of Rhodococcus aetherivorans JCM 14343.</title>
        <authorList>
            <person name="Inoue D."/>
            <person name="Tsunoda T."/>
            <person name="Yamamoto N."/>
            <person name="Ike M."/>
            <person name="Sei K."/>
        </authorList>
    </citation>
    <scope>NUCLEOTIDE SEQUENCE [LARGE SCALE GENOMIC DNA]</scope>
    <source>
        <strain evidence="5 6">JCM 14343</strain>
    </source>
</reference>
<feature type="compositionally biased region" description="Polar residues" evidence="4">
    <location>
        <begin position="306"/>
        <end position="323"/>
    </location>
</feature>
<dbReference type="PANTHER" id="PTHR42749">
    <property type="entry name" value="CELL SHAPE-DETERMINING PROTEIN MREB"/>
    <property type="match status" value="1"/>
</dbReference>
<proteinExistence type="predicted"/>
<evidence type="ECO:0000313" key="6">
    <source>
        <dbReference type="Proteomes" id="UP000325466"/>
    </source>
</evidence>
<dbReference type="InterPro" id="IPR043129">
    <property type="entry name" value="ATPase_NBD"/>
</dbReference>
<dbReference type="Gene3D" id="3.30.420.40">
    <property type="match status" value="2"/>
</dbReference>
<evidence type="ECO:0000256" key="3">
    <source>
        <dbReference type="ARBA" id="ARBA00023186"/>
    </source>
</evidence>
<keyword evidence="1" id="KW-0547">Nucleotide-binding</keyword>
<feature type="compositionally biased region" description="Low complexity" evidence="4">
    <location>
        <begin position="410"/>
        <end position="437"/>
    </location>
</feature>
<dbReference type="PANTHER" id="PTHR42749:SF1">
    <property type="entry name" value="CELL SHAPE-DETERMINING PROTEIN MREB"/>
    <property type="match status" value="1"/>
</dbReference>